<evidence type="ECO:0000256" key="2">
    <source>
        <dbReference type="SAM" id="MobiDB-lite"/>
    </source>
</evidence>
<evidence type="ECO:0000259" key="3">
    <source>
        <dbReference type="Pfam" id="PF15508"/>
    </source>
</evidence>
<proteinExistence type="predicted"/>
<dbReference type="EMBL" id="KV750120">
    <property type="protein sequence ID" value="OCL06166.1"/>
    <property type="molecule type" value="Genomic_DNA"/>
</dbReference>
<name>A0A8E2EWG8_9PEZI</name>
<feature type="compositionally biased region" description="Polar residues" evidence="2">
    <location>
        <begin position="38"/>
        <end position="47"/>
    </location>
</feature>
<sequence length="461" mass="50978">MSPPTRSKSARISGFPDIPHDGQQNVAHKERLIPTEEPASSSNSNRDAPSKKSRPSPPDATPTYTIDLSRPPSERYVQVATEYKGFVSELTFLFRDIVAEMGVSAGFVTALARVFLWRLCSKEQTEEIRGISEATGVDMYLLVAFNVLLDLFMGCTSGGMRVKDGKISKMLHFRTLDWGMDALRRVIVQLEFVERAGGEVIARSITYVGFVGVLTGVRKDLSVSLNFRPYHNDDDSKMANVRFYGHHLLVLLGLRPSISSNLRDLIIPKRYGSKPSKGTTKPLPGLSEIMDEFPAIPTTAAYLIFSDGEHTAVMEKDRVTASTRTSKTFIVATNHDTAYEGDAPGHVPHAKQHTAIGMQDLIDESMDRKGCITAKWKRACRRYRRAHPDATDDDVSISKKTLIDWVEDYPITNEETHFAAIMDPKAGGVAWISRWEYSAVAMADDSSGAGTIMDEPLASGD</sequence>
<organism evidence="4 5">
    <name type="scientific">Glonium stellatum</name>
    <dbReference type="NCBI Taxonomy" id="574774"/>
    <lineage>
        <taxon>Eukaryota</taxon>
        <taxon>Fungi</taxon>
        <taxon>Dikarya</taxon>
        <taxon>Ascomycota</taxon>
        <taxon>Pezizomycotina</taxon>
        <taxon>Dothideomycetes</taxon>
        <taxon>Pleosporomycetidae</taxon>
        <taxon>Gloniales</taxon>
        <taxon>Gloniaceae</taxon>
        <taxon>Glonium</taxon>
    </lineage>
</organism>
<dbReference type="OrthoDB" id="5273684at2759"/>
<gene>
    <name evidence="4" type="ORF">AOQ84DRAFT_297508</name>
</gene>
<dbReference type="EC" id="3.5.1.23" evidence="1"/>
<dbReference type="PANTHER" id="PTHR28583">
    <property type="entry name" value="ACID AMIDASE"/>
    <property type="match status" value="1"/>
</dbReference>
<evidence type="ECO:0000313" key="5">
    <source>
        <dbReference type="Proteomes" id="UP000250140"/>
    </source>
</evidence>
<accession>A0A8E2EWG8</accession>
<evidence type="ECO:0000313" key="4">
    <source>
        <dbReference type="EMBL" id="OCL06166.1"/>
    </source>
</evidence>
<dbReference type="Pfam" id="PF15508">
    <property type="entry name" value="NAAA-beta"/>
    <property type="match status" value="1"/>
</dbReference>
<reference evidence="4 5" key="1">
    <citation type="journal article" date="2016" name="Nat. Commun.">
        <title>Ectomycorrhizal ecology is imprinted in the genome of the dominant symbiotic fungus Cenococcum geophilum.</title>
        <authorList>
            <consortium name="DOE Joint Genome Institute"/>
            <person name="Peter M."/>
            <person name="Kohler A."/>
            <person name="Ohm R.A."/>
            <person name="Kuo A."/>
            <person name="Krutzmann J."/>
            <person name="Morin E."/>
            <person name="Arend M."/>
            <person name="Barry K.W."/>
            <person name="Binder M."/>
            <person name="Choi C."/>
            <person name="Clum A."/>
            <person name="Copeland A."/>
            <person name="Grisel N."/>
            <person name="Haridas S."/>
            <person name="Kipfer T."/>
            <person name="LaButti K."/>
            <person name="Lindquist E."/>
            <person name="Lipzen A."/>
            <person name="Maire R."/>
            <person name="Meier B."/>
            <person name="Mihaltcheva S."/>
            <person name="Molinier V."/>
            <person name="Murat C."/>
            <person name="Poggeler S."/>
            <person name="Quandt C.A."/>
            <person name="Sperisen C."/>
            <person name="Tritt A."/>
            <person name="Tisserant E."/>
            <person name="Crous P.W."/>
            <person name="Henrissat B."/>
            <person name="Nehls U."/>
            <person name="Egli S."/>
            <person name="Spatafora J.W."/>
            <person name="Grigoriev I.V."/>
            <person name="Martin F.M."/>
        </authorList>
    </citation>
    <scope>NUCLEOTIDE SEQUENCE [LARGE SCALE GENOMIC DNA]</scope>
    <source>
        <strain evidence="4 5">CBS 207.34</strain>
    </source>
</reference>
<protein>
    <recommendedName>
        <fullName evidence="1">ceramidase</fullName>
        <ecNumber evidence="1">3.5.1.23</ecNumber>
    </recommendedName>
</protein>
<dbReference type="InterPro" id="IPR029130">
    <property type="entry name" value="Acid_ceramidase_N"/>
</dbReference>
<feature type="region of interest" description="Disordered" evidence="2">
    <location>
        <begin position="1"/>
        <end position="69"/>
    </location>
</feature>
<dbReference type="GO" id="GO:0017040">
    <property type="term" value="F:N-acylsphingosine amidohydrolase activity"/>
    <property type="evidence" value="ECO:0007669"/>
    <property type="project" value="UniProtKB-EC"/>
</dbReference>
<dbReference type="Proteomes" id="UP000250140">
    <property type="component" value="Unassembled WGS sequence"/>
</dbReference>
<dbReference type="PANTHER" id="PTHR28583:SF1">
    <property type="entry name" value="ACID CERAMIDASE"/>
    <property type="match status" value="1"/>
</dbReference>
<feature type="domain" description="Acid ceramidase N-terminal" evidence="3">
    <location>
        <begin position="61"/>
        <end position="116"/>
    </location>
</feature>
<evidence type="ECO:0000256" key="1">
    <source>
        <dbReference type="ARBA" id="ARBA00011891"/>
    </source>
</evidence>
<dbReference type="AlphaFoldDB" id="A0A8E2EWG8"/>
<keyword evidence="5" id="KW-1185">Reference proteome</keyword>